<evidence type="ECO:0000256" key="1">
    <source>
        <dbReference type="ARBA" id="ARBA00022729"/>
    </source>
</evidence>
<dbReference type="Proteomes" id="UP000051887">
    <property type="component" value="Unassembled WGS sequence"/>
</dbReference>
<dbReference type="AlphaFoldDB" id="A0A0P1F4R5"/>
<dbReference type="PANTHER" id="PTHR30006">
    <property type="entry name" value="THIAMINE-BINDING PERIPLASMIC PROTEIN-RELATED"/>
    <property type="match status" value="1"/>
</dbReference>
<accession>A0A0P1F4R5</accession>
<gene>
    <name evidence="2" type="ORF">TL5118_00171</name>
    <name evidence="3" type="ORF">TL5120_03333</name>
</gene>
<organism evidence="3 5">
    <name type="scientific">Thalassovita autumnalis</name>
    <dbReference type="NCBI Taxonomy" id="2072972"/>
    <lineage>
        <taxon>Bacteria</taxon>
        <taxon>Pseudomonadati</taxon>
        <taxon>Pseudomonadota</taxon>
        <taxon>Alphaproteobacteria</taxon>
        <taxon>Rhodobacterales</taxon>
        <taxon>Roseobacteraceae</taxon>
        <taxon>Thalassovita</taxon>
    </lineage>
</organism>
<dbReference type="Pfam" id="PF13531">
    <property type="entry name" value="SBP_bac_11"/>
    <property type="match status" value="1"/>
</dbReference>
<reference evidence="2 4" key="1">
    <citation type="submission" date="2015-09" db="EMBL/GenBank/DDBJ databases">
        <authorList>
            <person name="Rodrigo-Torres L."/>
            <person name="Arahal D.R."/>
        </authorList>
    </citation>
    <scope>NUCLEOTIDE SEQUENCE [LARGE SCALE GENOMIC DNA]</scope>
    <source>
        <strain evidence="2 4">CECT 5118</strain>
    </source>
</reference>
<proteinExistence type="predicted"/>
<dbReference type="EMBL" id="CYSC01000041">
    <property type="protein sequence ID" value="CUH73523.1"/>
    <property type="molecule type" value="Genomic_DNA"/>
</dbReference>
<evidence type="ECO:0000313" key="5">
    <source>
        <dbReference type="Proteomes" id="UP000051887"/>
    </source>
</evidence>
<evidence type="ECO:0000313" key="3">
    <source>
        <dbReference type="EMBL" id="CUH73523.1"/>
    </source>
</evidence>
<dbReference type="PANTHER" id="PTHR30006:SF25">
    <property type="entry name" value="PHOSPHOGLYCERATE TRANSPORT REGULATORY PROTEIN PGTC"/>
    <property type="match status" value="1"/>
</dbReference>
<dbReference type="Gene3D" id="3.40.190.10">
    <property type="entry name" value="Periplasmic binding protein-like II"/>
    <property type="match status" value="2"/>
</dbReference>
<keyword evidence="1" id="KW-0732">Signal</keyword>
<keyword evidence="4" id="KW-1185">Reference proteome</keyword>
<dbReference type="SUPFAM" id="SSF53850">
    <property type="entry name" value="Periplasmic binding protein-like II"/>
    <property type="match status" value="1"/>
</dbReference>
<dbReference type="GO" id="GO:0030288">
    <property type="term" value="C:outer membrane-bounded periplasmic space"/>
    <property type="evidence" value="ECO:0007669"/>
    <property type="project" value="TreeGrafter"/>
</dbReference>
<dbReference type="EMBL" id="CYSB01000004">
    <property type="protein sequence ID" value="CUH62766.1"/>
    <property type="molecule type" value="Genomic_DNA"/>
</dbReference>
<name>A0A0P1F4R5_9RHOB</name>
<dbReference type="RefSeq" id="WP_058244677.1">
    <property type="nucleotide sequence ID" value="NZ_CYSB01000004.1"/>
</dbReference>
<evidence type="ECO:0000313" key="2">
    <source>
        <dbReference type="EMBL" id="CUH62766.1"/>
    </source>
</evidence>
<reference evidence="3 5" key="2">
    <citation type="submission" date="2015-09" db="EMBL/GenBank/DDBJ databases">
        <authorList>
            <consortium name="Swine Surveillance"/>
        </authorList>
    </citation>
    <scope>NUCLEOTIDE SEQUENCE [LARGE SCALE GENOMIC DNA]</scope>
    <source>
        <strain evidence="3 5">5120</strain>
    </source>
</reference>
<dbReference type="Proteomes" id="UP000051086">
    <property type="component" value="Unassembled WGS sequence"/>
</dbReference>
<sequence length="350" mass="39380">MRKLVFSKLPLTLLLLVLWLPALPARAFEVEDHVRFESALEMEVLKLLSITDLATFEPLIKDYQRLNPTVTVDYTQVSSRELYKAVSAQEEPFDLAISFAMDLQMKLANDGLSQPYQSRISRAAPAWSRWRHEVFGFTAEPIVAVISESGFDGLTLPQTRQELIALMRENPDRFSGKVGTYDIRTVGTGYLLGTQDANSSEAYWRLAEVMGSLDPQLYCCSSQMIDDIRDGDLLLAYNVLESYARSRLQEEDDAQILRMQDFTHVALRSALIPVNAENPDLGGSFIDYLLGPNGQAMLERETDFPPLSSYDAASSGPLRPIRFGVTLLANLDRLMRDRFIGAWEGALRLK</sequence>
<dbReference type="OrthoDB" id="8673316at2"/>
<protein>
    <submittedName>
        <fullName evidence="3">Bacterial extracellular solute-binding protein</fullName>
    </submittedName>
</protein>
<evidence type="ECO:0000313" key="4">
    <source>
        <dbReference type="Proteomes" id="UP000051086"/>
    </source>
</evidence>